<dbReference type="AlphaFoldDB" id="A0A397S6K9"/>
<name>A0A397S6K9_9MOLU</name>
<evidence type="ECO:0000313" key="2">
    <source>
        <dbReference type="Proteomes" id="UP000266506"/>
    </source>
</evidence>
<organism evidence="1 2">
    <name type="scientific">Anaeroplasma bactoclasticum</name>
    <dbReference type="NCBI Taxonomy" id="2088"/>
    <lineage>
        <taxon>Bacteria</taxon>
        <taxon>Bacillati</taxon>
        <taxon>Mycoplasmatota</taxon>
        <taxon>Mollicutes</taxon>
        <taxon>Anaeroplasmatales</taxon>
        <taxon>Anaeroplasmataceae</taxon>
        <taxon>Anaeroplasma</taxon>
    </lineage>
</organism>
<dbReference type="InParanoid" id="A0A397S6K9"/>
<proteinExistence type="predicted"/>
<keyword evidence="2" id="KW-1185">Reference proteome</keyword>
<comment type="caution">
    <text evidence="1">The sequence shown here is derived from an EMBL/GenBank/DDBJ whole genome shotgun (WGS) entry which is preliminary data.</text>
</comment>
<reference evidence="1 2" key="1">
    <citation type="submission" date="2018-08" db="EMBL/GenBank/DDBJ databases">
        <title>Genomic Encyclopedia of Archaeal and Bacterial Type Strains, Phase II (KMG-II): from individual species to whole genera.</title>
        <authorList>
            <person name="Goeker M."/>
        </authorList>
    </citation>
    <scope>NUCLEOTIDE SEQUENCE [LARGE SCALE GENOMIC DNA]</scope>
    <source>
        <strain evidence="1 2">ATCC 27112</strain>
    </source>
</reference>
<protein>
    <submittedName>
        <fullName evidence="1">Uncharacterized protein</fullName>
    </submittedName>
</protein>
<dbReference type="EMBL" id="QXEV01000005">
    <property type="protein sequence ID" value="RIA77894.1"/>
    <property type="molecule type" value="Genomic_DNA"/>
</dbReference>
<gene>
    <name evidence="1" type="ORF">EI71_00677</name>
</gene>
<evidence type="ECO:0000313" key="1">
    <source>
        <dbReference type="EMBL" id="RIA77894.1"/>
    </source>
</evidence>
<sequence>MTYQIQYNTKTSQAILQSLILLLDNVELTYEKFAEVSELSQRTYNEILHDLANLIEKINLGELHKYTYDVIARGTSYKTYSYKLLTCDTQDFDYYNLSDEERIKYSLCIVYLKLINHHYVSYDSLAKILPDFKRKTFFYTIEKLKEIVSEDLYKDEFQSYVIEDFDE</sequence>
<dbReference type="RefSeq" id="WP_119015844.1">
    <property type="nucleotide sequence ID" value="NZ_QXEV01000005.1"/>
</dbReference>
<dbReference type="Proteomes" id="UP000266506">
    <property type="component" value="Unassembled WGS sequence"/>
</dbReference>
<accession>A0A397S6K9</accession>